<proteinExistence type="predicted"/>
<gene>
    <name evidence="1" type="ORF">K9S39_06850</name>
</gene>
<accession>A0ABY4M2C3</accession>
<organism evidence="1 2">
    <name type="scientific">Streptomyces halobius</name>
    <dbReference type="NCBI Taxonomy" id="2879846"/>
    <lineage>
        <taxon>Bacteria</taxon>
        <taxon>Bacillati</taxon>
        <taxon>Actinomycetota</taxon>
        <taxon>Actinomycetes</taxon>
        <taxon>Kitasatosporales</taxon>
        <taxon>Streptomycetaceae</taxon>
        <taxon>Streptomyces</taxon>
    </lineage>
</organism>
<sequence length="75" mass="8588">MAAVPLPPLPREPLQVQCTTCEKVYIFDVSPEDFFDFKRGKFAQDAFPYLTNDERELMISRTCGGCFDAMFPETD</sequence>
<reference evidence="1" key="1">
    <citation type="submission" date="2021-10" db="EMBL/GenBank/DDBJ databases">
        <title>Streptomyces nigrumlapis sp.nov.,an antimicrobial producing actinobacterium isolated from Black Gobi rocks.</title>
        <authorList>
            <person name="Wen Y."/>
            <person name="Zhang W."/>
            <person name="Liu X.G."/>
        </authorList>
    </citation>
    <scope>NUCLEOTIDE SEQUENCE</scope>
    <source>
        <strain evidence="1">ST13-2-2</strain>
    </source>
</reference>
<name>A0ABY4M2C3_9ACTN</name>
<dbReference type="Proteomes" id="UP000830115">
    <property type="component" value="Chromosome"/>
</dbReference>
<protein>
    <submittedName>
        <fullName evidence="1">Uncharacterized protein</fullName>
    </submittedName>
</protein>
<evidence type="ECO:0000313" key="2">
    <source>
        <dbReference type="Proteomes" id="UP000830115"/>
    </source>
</evidence>
<evidence type="ECO:0000313" key="1">
    <source>
        <dbReference type="EMBL" id="UQA91612.1"/>
    </source>
</evidence>
<dbReference type="EMBL" id="CP086322">
    <property type="protein sequence ID" value="UQA91612.1"/>
    <property type="molecule type" value="Genomic_DNA"/>
</dbReference>
<keyword evidence="2" id="KW-1185">Reference proteome</keyword>
<dbReference type="RefSeq" id="WP_248862420.1">
    <property type="nucleotide sequence ID" value="NZ_CP086322.1"/>
</dbReference>